<evidence type="ECO:0000256" key="2">
    <source>
        <dbReference type="ARBA" id="ARBA00022475"/>
    </source>
</evidence>
<protein>
    <recommendedName>
        <fullName evidence="11">ComEC/Rec2-related protein domain-containing protein</fullName>
    </recommendedName>
</protein>
<name>A0A1G2DPR3_9BACT</name>
<sequence length="507" mass="55009">MQRNFLVCIAGFAGGIWFRSFFDLGWAFAFFLITLGAVLSACFFVFHRKTDLLKSDFNRSVLCVAGLFLIAAGAGIFRFDHSGDLLRVHALDPYLERAIILEGTVADEPDVRMTHTNLTVETTHLLVGEDRVPLATKIRVVTEQYPEFSYGDGIRLSGNAELPGMSLGGEEGAGRSFNYRAYLAKDGVYYQMFRPRVEKIFSRGGNPVTRALFSLKHTYLTTLARVLPEPHASLAGGIILGAKEALGDEVLNTFRTAGIIHIVVLSGYNVTIIAEAIGRALVFLPRTAGLGISAASIILFALMTGAGATVVRASLMALLVLLARATGRVSEITTALFIAAFFMLLANPKILVFDPSFQLSFLATMGLLFVSPLVTRFFLWLPERWGIRDAASATLATQIFVMPALVYMTGTFSAIAFLANLLVLPLMPVTMFFSFVSGISAFFGPIASAPFSFVATALLGYILKVAEILSLVPFAAVSLRVSFFVVFIVYALLCMILFALTKNKGSG</sequence>
<evidence type="ECO:0000313" key="9">
    <source>
        <dbReference type="EMBL" id="OGZ15644.1"/>
    </source>
</evidence>
<comment type="caution">
    <text evidence="9">The sequence shown here is derived from an EMBL/GenBank/DDBJ whole genome shotgun (WGS) entry which is preliminary data.</text>
</comment>
<evidence type="ECO:0000313" key="10">
    <source>
        <dbReference type="Proteomes" id="UP000177573"/>
    </source>
</evidence>
<feature type="transmembrane region" description="Helical" evidence="6">
    <location>
        <begin position="359"/>
        <end position="379"/>
    </location>
</feature>
<feature type="domain" description="ComEC/Rec2-related protein" evidence="7">
    <location>
        <begin position="238"/>
        <end position="501"/>
    </location>
</feature>
<accession>A0A1G2DPR3</accession>
<feature type="domain" description="DUF4131" evidence="8">
    <location>
        <begin position="29"/>
        <end position="197"/>
    </location>
</feature>
<dbReference type="PANTHER" id="PTHR30619:SF7">
    <property type="entry name" value="BETA-LACTAMASE DOMAIN PROTEIN"/>
    <property type="match status" value="1"/>
</dbReference>
<evidence type="ECO:0000259" key="8">
    <source>
        <dbReference type="Pfam" id="PF13567"/>
    </source>
</evidence>
<evidence type="ECO:0000256" key="1">
    <source>
        <dbReference type="ARBA" id="ARBA00004651"/>
    </source>
</evidence>
<dbReference type="Proteomes" id="UP000177573">
    <property type="component" value="Unassembled WGS sequence"/>
</dbReference>
<keyword evidence="4 6" id="KW-1133">Transmembrane helix</keyword>
<feature type="transmembrane region" description="Helical" evidence="6">
    <location>
        <begin position="391"/>
        <end position="408"/>
    </location>
</feature>
<feature type="transmembrane region" description="Helical" evidence="6">
    <location>
        <begin position="59"/>
        <end position="79"/>
    </location>
</feature>
<dbReference type="AlphaFoldDB" id="A0A1G2DPR3"/>
<feature type="transmembrane region" description="Helical" evidence="6">
    <location>
        <begin position="5"/>
        <end position="22"/>
    </location>
</feature>
<proteinExistence type="predicted"/>
<feature type="transmembrane region" description="Helical" evidence="6">
    <location>
        <begin position="334"/>
        <end position="353"/>
    </location>
</feature>
<evidence type="ECO:0008006" key="11">
    <source>
        <dbReference type="Google" id="ProtNLM"/>
    </source>
</evidence>
<feature type="transmembrane region" description="Helical" evidence="6">
    <location>
        <begin position="483"/>
        <end position="501"/>
    </location>
</feature>
<dbReference type="PANTHER" id="PTHR30619">
    <property type="entry name" value="DNA INTERNALIZATION/COMPETENCE PROTEIN COMEC/REC2"/>
    <property type="match status" value="1"/>
</dbReference>
<feature type="transmembrane region" description="Helical" evidence="6">
    <location>
        <begin position="297"/>
        <end position="322"/>
    </location>
</feature>
<comment type="subcellular location">
    <subcellularLocation>
        <location evidence="1">Cell membrane</location>
        <topology evidence="1">Multi-pass membrane protein</topology>
    </subcellularLocation>
</comment>
<evidence type="ECO:0000256" key="3">
    <source>
        <dbReference type="ARBA" id="ARBA00022692"/>
    </source>
</evidence>
<dbReference type="Pfam" id="PF13567">
    <property type="entry name" value="DUF4131"/>
    <property type="match status" value="1"/>
</dbReference>
<reference evidence="9 10" key="1">
    <citation type="journal article" date="2016" name="Nat. Commun.">
        <title>Thousands of microbial genomes shed light on interconnected biogeochemical processes in an aquifer system.</title>
        <authorList>
            <person name="Anantharaman K."/>
            <person name="Brown C.T."/>
            <person name="Hug L.A."/>
            <person name="Sharon I."/>
            <person name="Castelle C.J."/>
            <person name="Probst A.J."/>
            <person name="Thomas B.C."/>
            <person name="Singh A."/>
            <person name="Wilkins M.J."/>
            <person name="Karaoz U."/>
            <person name="Brodie E.L."/>
            <person name="Williams K.H."/>
            <person name="Hubbard S.S."/>
            <person name="Banfield J.F."/>
        </authorList>
    </citation>
    <scope>NUCLEOTIDE SEQUENCE [LARGE SCALE GENOMIC DNA]</scope>
</reference>
<dbReference type="STRING" id="1798667.A3J08_00420"/>
<feature type="transmembrane region" description="Helical" evidence="6">
    <location>
        <begin position="28"/>
        <end position="47"/>
    </location>
</feature>
<gene>
    <name evidence="9" type="ORF">A3J08_00420</name>
</gene>
<dbReference type="InterPro" id="IPR004477">
    <property type="entry name" value="ComEC_N"/>
</dbReference>
<evidence type="ECO:0000256" key="6">
    <source>
        <dbReference type="SAM" id="Phobius"/>
    </source>
</evidence>
<dbReference type="NCBIfam" id="TIGR00360">
    <property type="entry name" value="ComEC_N-term"/>
    <property type="match status" value="1"/>
</dbReference>
<dbReference type="InterPro" id="IPR025405">
    <property type="entry name" value="DUF4131"/>
</dbReference>
<evidence type="ECO:0000256" key="4">
    <source>
        <dbReference type="ARBA" id="ARBA00022989"/>
    </source>
</evidence>
<evidence type="ECO:0000256" key="5">
    <source>
        <dbReference type="ARBA" id="ARBA00023136"/>
    </source>
</evidence>
<dbReference type="GO" id="GO:0005886">
    <property type="term" value="C:plasma membrane"/>
    <property type="evidence" value="ECO:0007669"/>
    <property type="project" value="UniProtKB-SubCell"/>
</dbReference>
<dbReference type="EMBL" id="MHLR01000008">
    <property type="protein sequence ID" value="OGZ15644.1"/>
    <property type="molecule type" value="Genomic_DNA"/>
</dbReference>
<keyword evidence="3 6" id="KW-0812">Transmembrane</keyword>
<dbReference type="Pfam" id="PF03772">
    <property type="entry name" value="Competence"/>
    <property type="match status" value="1"/>
</dbReference>
<dbReference type="InterPro" id="IPR052159">
    <property type="entry name" value="Competence_DNA_uptake"/>
</dbReference>
<evidence type="ECO:0000259" key="7">
    <source>
        <dbReference type="Pfam" id="PF03772"/>
    </source>
</evidence>
<keyword evidence="2" id="KW-1003">Cell membrane</keyword>
<organism evidence="9 10">
    <name type="scientific">Candidatus Lloydbacteria bacterium RIFCSPLOWO2_02_FULL_51_11</name>
    <dbReference type="NCBI Taxonomy" id="1798667"/>
    <lineage>
        <taxon>Bacteria</taxon>
        <taxon>Candidatus Lloydiibacteriota</taxon>
    </lineage>
</organism>
<keyword evidence="5 6" id="KW-0472">Membrane</keyword>
<feature type="transmembrane region" description="Helical" evidence="6">
    <location>
        <begin position="414"/>
        <end position="435"/>
    </location>
</feature>